<dbReference type="InParanoid" id="A0A6J0BFF0"/>
<gene>
    <name evidence="5" type="primary">LOC107219244</name>
</gene>
<dbReference type="Proteomes" id="UP000829291">
    <property type="component" value="Chromosome 4"/>
</dbReference>
<evidence type="ECO:0000256" key="1">
    <source>
        <dbReference type="PROSITE-ProRule" id="PRU00042"/>
    </source>
</evidence>
<feature type="domain" description="C2H2-type" evidence="3">
    <location>
        <begin position="293"/>
        <end position="321"/>
    </location>
</feature>
<feature type="compositionally biased region" description="Polar residues" evidence="2">
    <location>
        <begin position="826"/>
        <end position="838"/>
    </location>
</feature>
<dbReference type="InterPro" id="IPR039149">
    <property type="entry name" value="ZNF800"/>
</dbReference>
<sequence>MKSVKPRTKTRKNNGKFGRVKFGDKESADISNPDLSQLRKPIDISVSSLLQVTKLLEVGGEEVKSMLAYECDVVYECRVCRSLFRSLANFISHKRVYCREKFNIALFRRSHNDHIISNGAFMFDPELAEDAECKEEDDNIRILRSQVVRNTLKKDLTSVVDMLQKKQYNEEDEDLSQFNSEPKRSKLPNRRVKLKPEMNKLNQEIVLEPIDTSKTAVYQTANVVPQSSALQAADLMKAQIIELQNMIGRNTAVVYSKDEAMDTNLLEKSDSPLQIYGSDDEQAESAESKSQSLVCSVCNAKFATRKTLTYHMKSLHVSYRKCYPCPCCNSTFANTWSVYRHLFKVHRKSNEQVRKLRAQIQEKAFRKETTGAEDIEKENAMTKSLSVSLQETSNTTQEWMDHFESDLELQRCGGCGRRFDRRAALVSHSQSCQKRIAACNEAATASKATRSEKTPSPIDQPSDSKPSRKNTPEHAVRSSQSNEKQVSQKIESPRIQSLVDTSSLGSEESPLELISNNETSIRVENVSRISNADWEMMGNNFGKISMNSDSFLSANSVFDKGQAIETDEEQALANKVPDSPEIIFTSMDDSRTVAISFGPKKRKIALLKNSSKDLSNSSESTNFSNKSENVMKSVPPSSEKQTFSTDHMKIMENRIAMIANVRKLQCLPCHRKFTSMTNLRRHMAIHIGWNRYRCRLCDFKCFVKCDCVAHCNKVHDAKNNRAVIADMVIQIPPDQSALAQQIMMDLSNPCENNPDPDIIEVTSPPTKEVDVVEVTSNSNSVEYLRDKTGEKDIKLPIEKSVDEDITATAKEHPREPNPSEHEGESSDSNPEETPQQTRSRLDKDPDLRKMVMEVIFGTAEGEPEPRPDPEIHRLILETKSCKATDSSMEINGDEDTRSSTEDNWKKSGNNSSTKEPKKRPTRIRVKPVNDDFIYDLTEVIRKDSAIHKATGVTGAQKTLKKKQSNQQQSSGETESDLENKSEAAARASVVQKLSSACKPLPIMQHKKAEMNNYMSKFSLRQAEVRLHPTDGLAVLNSVGVTNTPVVTPK</sequence>
<feature type="compositionally biased region" description="Basic and acidic residues" evidence="2">
    <location>
        <begin position="863"/>
        <end position="882"/>
    </location>
</feature>
<feature type="region of interest" description="Disordered" evidence="2">
    <location>
        <begin position="445"/>
        <end position="511"/>
    </location>
</feature>
<evidence type="ECO:0000313" key="4">
    <source>
        <dbReference type="Proteomes" id="UP000829291"/>
    </source>
</evidence>
<dbReference type="PROSITE" id="PS50157">
    <property type="entry name" value="ZINC_FINGER_C2H2_2"/>
    <property type="match status" value="4"/>
</dbReference>
<proteinExistence type="predicted"/>
<feature type="region of interest" description="Disordered" evidence="2">
    <location>
        <begin position="613"/>
        <end position="642"/>
    </location>
</feature>
<feature type="domain" description="C2H2-type" evidence="3">
    <location>
        <begin position="75"/>
        <end position="102"/>
    </location>
</feature>
<organism evidence="5">
    <name type="scientific">Neodiprion lecontei</name>
    <name type="common">Redheaded pine sawfly</name>
    <dbReference type="NCBI Taxonomy" id="441921"/>
    <lineage>
        <taxon>Eukaryota</taxon>
        <taxon>Metazoa</taxon>
        <taxon>Ecdysozoa</taxon>
        <taxon>Arthropoda</taxon>
        <taxon>Hexapoda</taxon>
        <taxon>Insecta</taxon>
        <taxon>Pterygota</taxon>
        <taxon>Neoptera</taxon>
        <taxon>Endopterygota</taxon>
        <taxon>Hymenoptera</taxon>
        <taxon>Tenthredinoidea</taxon>
        <taxon>Diprionidae</taxon>
        <taxon>Diprioninae</taxon>
        <taxon>Neodiprion</taxon>
    </lineage>
</organism>
<dbReference type="GeneID" id="107219244"/>
<feature type="compositionally biased region" description="Polar residues" evidence="2">
    <location>
        <begin position="621"/>
        <end position="642"/>
    </location>
</feature>
<dbReference type="RefSeq" id="XP_015512892.2">
    <property type="nucleotide sequence ID" value="XM_015657406.2"/>
</dbReference>
<feature type="compositionally biased region" description="Polar residues" evidence="2">
    <location>
        <begin position="477"/>
        <end position="501"/>
    </location>
</feature>
<feature type="compositionally biased region" description="Low complexity" evidence="2">
    <location>
        <begin position="502"/>
        <end position="511"/>
    </location>
</feature>
<dbReference type="GO" id="GO:0008270">
    <property type="term" value="F:zinc ion binding"/>
    <property type="evidence" value="ECO:0007669"/>
    <property type="project" value="UniProtKB-KW"/>
</dbReference>
<feature type="domain" description="C2H2-type" evidence="3">
    <location>
        <begin position="323"/>
        <end position="351"/>
    </location>
</feature>
<feature type="compositionally biased region" description="Basic residues" evidence="2">
    <location>
        <begin position="1"/>
        <end position="14"/>
    </location>
</feature>
<evidence type="ECO:0000313" key="5">
    <source>
        <dbReference type="RefSeq" id="XP_015512892.2"/>
    </source>
</evidence>
<keyword evidence="1" id="KW-0862">Zinc</keyword>
<dbReference type="InterPro" id="IPR036236">
    <property type="entry name" value="Znf_C2H2_sf"/>
</dbReference>
<feature type="compositionally biased region" description="Basic and acidic residues" evidence="2">
    <location>
        <begin position="809"/>
        <end position="824"/>
    </location>
</feature>
<dbReference type="AlphaFoldDB" id="A0A6J0BFF0"/>
<feature type="region of interest" description="Disordered" evidence="2">
    <location>
        <begin position="1"/>
        <end position="28"/>
    </location>
</feature>
<dbReference type="FunCoup" id="A0A6J0BFF0">
    <property type="interactions" value="189"/>
</dbReference>
<feature type="region of interest" description="Disordered" evidence="2">
    <location>
        <begin position="945"/>
        <end position="987"/>
    </location>
</feature>
<dbReference type="PROSITE" id="PS00028">
    <property type="entry name" value="ZINC_FINGER_C2H2_1"/>
    <property type="match status" value="3"/>
</dbReference>
<feature type="compositionally biased region" description="Basic and acidic residues" evidence="2">
    <location>
        <begin position="894"/>
        <end position="905"/>
    </location>
</feature>
<dbReference type="PANTHER" id="PTHR21020:SF0">
    <property type="entry name" value="ZINC FINGER PROTEIN 800"/>
    <property type="match status" value="1"/>
</dbReference>
<dbReference type="Gene3D" id="3.30.160.60">
    <property type="entry name" value="Classic Zinc Finger"/>
    <property type="match status" value="2"/>
</dbReference>
<dbReference type="PANTHER" id="PTHR21020">
    <property type="entry name" value="ZINC FINGER PROTEIN 800"/>
    <property type="match status" value="1"/>
</dbReference>
<dbReference type="KEGG" id="nlo:107219244"/>
<dbReference type="OrthoDB" id="10066279at2759"/>
<evidence type="ECO:0000259" key="3">
    <source>
        <dbReference type="PROSITE" id="PS50157"/>
    </source>
</evidence>
<dbReference type="SUPFAM" id="SSF57667">
    <property type="entry name" value="beta-beta-alpha zinc fingers"/>
    <property type="match status" value="1"/>
</dbReference>
<feature type="region of interest" description="Disordered" evidence="2">
    <location>
        <begin position="809"/>
        <end position="924"/>
    </location>
</feature>
<feature type="domain" description="C2H2-type" evidence="3">
    <location>
        <begin position="664"/>
        <end position="691"/>
    </location>
</feature>
<dbReference type="InterPro" id="IPR013087">
    <property type="entry name" value="Znf_C2H2_type"/>
</dbReference>
<accession>A0A6J0BFF0</accession>
<keyword evidence="1" id="KW-0479">Metal-binding</keyword>
<protein>
    <submittedName>
        <fullName evidence="5">Zinc finger protein 800</fullName>
    </submittedName>
</protein>
<feature type="compositionally biased region" description="Basic and acidic residues" evidence="2">
    <location>
        <begin position="839"/>
        <end position="851"/>
    </location>
</feature>
<keyword evidence="1" id="KW-0863">Zinc-finger</keyword>
<evidence type="ECO:0000256" key="2">
    <source>
        <dbReference type="SAM" id="MobiDB-lite"/>
    </source>
</evidence>
<reference evidence="5" key="1">
    <citation type="submission" date="2025-08" db="UniProtKB">
        <authorList>
            <consortium name="RefSeq"/>
        </authorList>
    </citation>
    <scope>IDENTIFICATION</scope>
    <source>
        <tissue evidence="5">Thorax and Abdomen</tissue>
    </source>
</reference>
<name>A0A6J0BFF0_NEOLC</name>
<dbReference type="SMART" id="SM00355">
    <property type="entry name" value="ZnF_C2H2"/>
    <property type="match status" value="6"/>
</dbReference>
<keyword evidence="4" id="KW-1185">Reference proteome</keyword>